<dbReference type="InterPro" id="IPR002068">
    <property type="entry name" value="A-crystallin/Hsp20_dom"/>
</dbReference>
<dbReference type="InterPro" id="IPR008978">
    <property type="entry name" value="HSP20-like_chaperone"/>
</dbReference>
<dbReference type="InterPro" id="IPR031107">
    <property type="entry name" value="Small_HSP"/>
</dbReference>
<dbReference type="AlphaFoldDB" id="A0A562IRQ5"/>
<dbReference type="Gene3D" id="2.60.40.790">
    <property type="match status" value="1"/>
</dbReference>
<feature type="domain" description="SHSP" evidence="3">
    <location>
        <begin position="30"/>
        <end position="142"/>
    </location>
</feature>
<dbReference type="CDD" id="cd06464">
    <property type="entry name" value="ACD_sHsps-like"/>
    <property type="match status" value="1"/>
</dbReference>
<accession>A0A562IRQ5</accession>
<sequence>MMLTSYDPFASSSSLFRALDQLTGRTGTTTARPLAGMPMDAYRVGDNFVAHFDLPGVDPGSIDLQVEGTTLTISAERSVPQIEGAQWQVAERPFGSYTRQLVLGRSLDTDRLDASYHDGVLTVSIPVAERAKARKIAVTRADTPAAVDAHTIDGEQPAMESAAPAAEQPAQG</sequence>
<gene>
    <name evidence="4" type="ORF">JD78_02053</name>
</gene>
<dbReference type="PANTHER" id="PTHR11527">
    <property type="entry name" value="HEAT-SHOCK PROTEIN 20 FAMILY MEMBER"/>
    <property type="match status" value="1"/>
</dbReference>
<organism evidence="4 5">
    <name type="scientific">Modestobacter roseus</name>
    <dbReference type="NCBI Taxonomy" id="1181884"/>
    <lineage>
        <taxon>Bacteria</taxon>
        <taxon>Bacillati</taxon>
        <taxon>Actinomycetota</taxon>
        <taxon>Actinomycetes</taxon>
        <taxon>Geodermatophilales</taxon>
        <taxon>Geodermatophilaceae</taxon>
        <taxon>Modestobacter</taxon>
    </lineage>
</organism>
<dbReference type="EMBL" id="VLKF01000001">
    <property type="protein sequence ID" value="TWH73530.1"/>
    <property type="molecule type" value="Genomic_DNA"/>
</dbReference>
<name>A0A562IRQ5_9ACTN</name>
<dbReference type="Pfam" id="PF00011">
    <property type="entry name" value="HSP20"/>
    <property type="match status" value="1"/>
</dbReference>
<evidence type="ECO:0000256" key="1">
    <source>
        <dbReference type="PROSITE-ProRule" id="PRU00285"/>
    </source>
</evidence>
<keyword evidence="5" id="KW-1185">Reference proteome</keyword>
<proteinExistence type="inferred from homology"/>
<dbReference type="Proteomes" id="UP000321490">
    <property type="component" value="Unassembled WGS sequence"/>
</dbReference>
<dbReference type="SUPFAM" id="SSF49764">
    <property type="entry name" value="HSP20-like chaperones"/>
    <property type="match status" value="1"/>
</dbReference>
<reference evidence="4 5" key="1">
    <citation type="submission" date="2019-07" db="EMBL/GenBank/DDBJ databases">
        <title>R&amp;d 2014.</title>
        <authorList>
            <person name="Klenk H.-P."/>
        </authorList>
    </citation>
    <scope>NUCLEOTIDE SEQUENCE [LARGE SCALE GENOMIC DNA]</scope>
    <source>
        <strain evidence="4 5">DSM 45764</strain>
    </source>
</reference>
<protein>
    <submittedName>
        <fullName evidence="4">HSP20 family protein</fullName>
    </submittedName>
</protein>
<dbReference type="RefSeq" id="WP_243731017.1">
    <property type="nucleotide sequence ID" value="NZ_VLKF01000001.1"/>
</dbReference>
<evidence type="ECO:0000259" key="3">
    <source>
        <dbReference type="PROSITE" id="PS01031"/>
    </source>
</evidence>
<evidence type="ECO:0000313" key="5">
    <source>
        <dbReference type="Proteomes" id="UP000321490"/>
    </source>
</evidence>
<comment type="caution">
    <text evidence="4">The sequence shown here is derived from an EMBL/GenBank/DDBJ whole genome shotgun (WGS) entry which is preliminary data.</text>
</comment>
<comment type="similarity">
    <text evidence="1 2">Belongs to the small heat shock protein (HSP20) family.</text>
</comment>
<evidence type="ECO:0000256" key="2">
    <source>
        <dbReference type="RuleBase" id="RU003616"/>
    </source>
</evidence>
<dbReference type="PROSITE" id="PS01031">
    <property type="entry name" value="SHSP"/>
    <property type="match status" value="1"/>
</dbReference>
<evidence type="ECO:0000313" key="4">
    <source>
        <dbReference type="EMBL" id="TWH73530.1"/>
    </source>
</evidence>